<proteinExistence type="predicted"/>
<gene>
    <name evidence="1" type="ORF">METZ01_LOCUS130863</name>
</gene>
<dbReference type="AlphaFoldDB" id="A0A381YM13"/>
<protein>
    <submittedName>
        <fullName evidence="1">Uncharacterized protein</fullName>
    </submittedName>
</protein>
<name>A0A381YM13_9ZZZZ</name>
<accession>A0A381YM13</accession>
<sequence length="32" mass="3751">MHKLFMQFLHIMNYWSGCGESNSISMAWKASD</sequence>
<feature type="non-terminal residue" evidence="1">
    <location>
        <position position="32"/>
    </location>
</feature>
<evidence type="ECO:0000313" key="1">
    <source>
        <dbReference type="EMBL" id="SVA78009.1"/>
    </source>
</evidence>
<reference evidence="1" key="1">
    <citation type="submission" date="2018-05" db="EMBL/GenBank/DDBJ databases">
        <authorList>
            <person name="Lanie J.A."/>
            <person name="Ng W.-L."/>
            <person name="Kazmierczak K.M."/>
            <person name="Andrzejewski T.M."/>
            <person name="Davidsen T.M."/>
            <person name="Wayne K.J."/>
            <person name="Tettelin H."/>
            <person name="Glass J.I."/>
            <person name="Rusch D."/>
            <person name="Podicherti R."/>
            <person name="Tsui H.-C.T."/>
            <person name="Winkler M.E."/>
        </authorList>
    </citation>
    <scope>NUCLEOTIDE SEQUENCE</scope>
</reference>
<organism evidence="1">
    <name type="scientific">marine metagenome</name>
    <dbReference type="NCBI Taxonomy" id="408172"/>
    <lineage>
        <taxon>unclassified sequences</taxon>
        <taxon>metagenomes</taxon>
        <taxon>ecological metagenomes</taxon>
    </lineage>
</organism>
<dbReference type="EMBL" id="UINC01018547">
    <property type="protein sequence ID" value="SVA78009.1"/>
    <property type="molecule type" value="Genomic_DNA"/>
</dbReference>